<evidence type="ECO:0000256" key="1">
    <source>
        <dbReference type="ARBA" id="ARBA00005384"/>
    </source>
</evidence>
<dbReference type="Pfam" id="PF00155">
    <property type="entry name" value="Aminotran_1_2"/>
    <property type="match status" value="1"/>
</dbReference>
<evidence type="ECO:0000256" key="4">
    <source>
        <dbReference type="ARBA" id="ARBA00023125"/>
    </source>
</evidence>
<dbReference type="GO" id="GO:0008483">
    <property type="term" value="F:transaminase activity"/>
    <property type="evidence" value="ECO:0007669"/>
    <property type="project" value="UniProtKB-KW"/>
</dbReference>
<dbReference type="OrthoDB" id="594134at2"/>
<dbReference type="InterPro" id="IPR036388">
    <property type="entry name" value="WH-like_DNA-bd_sf"/>
</dbReference>
<keyword evidence="7" id="KW-0808">Transferase</keyword>
<evidence type="ECO:0000256" key="2">
    <source>
        <dbReference type="ARBA" id="ARBA00022898"/>
    </source>
</evidence>
<dbReference type="InterPro" id="IPR036390">
    <property type="entry name" value="WH_DNA-bd_sf"/>
</dbReference>
<dbReference type="GO" id="GO:0003677">
    <property type="term" value="F:DNA binding"/>
    <property type="evidence" value="ECO:0007669"/>
    <property type="project" value="UniProtKB-KW"/>
</dbReference>
<sequence length="486" mass="55030">MPRTLISIDRESSEPIYRQVRRGIERGIATGTFDLSHRLPSSRELAEELSVSRNTVTLAYEELIAEGLIQGRERKGLFVNSEMEAARAHQPSTPAPQIQWDKRIRSFPDADLPHVEKWPDWHTYAYPFVAGQVDIDGFPARDWVRCLRDALYKPHAYASLRDSVGDDDPMLVDQIRRQLLPSRGIHVDPAQIMITVGSQQGMDLLATLLLNSRSTVALEDPGYLDARHIFRRSGARVYGVPVDERGVRPPEDLTGTDLMMVTPSHHHPTNVTMAMERRIDLLSKASRAGTILIEDDYDSEFRYQGSPTPALKALDETGDVVYLGTFSKFLSPGLRLGYLVGPEPLVRELRQLRRYVLRHPSGHQQRAMALLIESGDYHRSLRRQRGRLKERWEAITAAAEEFLPWHPTDFPPGGMSLWVTGPPRLDAPGLSHELEAQGVLLERGDIYYYADPPPRNHLRLGYAAIPLRSIRDGMRILGEGARRQLR</sequence>
<evidence type="ECO:0000259" key="6">
    <source>
        <dbReference type="PROSITE" id="PS50949"/>
    </source>
</evidence>
<accession>A0A563E0H2</accession>
<dbReference type="EMBL" id="VCQV01000014">
    <property type="protein sequence ID" value="TWP36040.1"/>
    <property type="molecule type" value="Genomic_DNA"/>
</dbReference>
<keyword evidence="8" id="KW-1185">Reference proteome</keyword>
<dbReference type="GO" id="GO:0030170">
    <property type="term" value="F:pyridoxal phosphate binding"/>
    <property type="evidence" value="ECO:0007669"/>
    <property type="project" value="InterPro"/>
</dbReference>
<dbReference type="GO" id="GO:0003700">
    <property type="term" value="F:DNA-binding transcription factor activity"/>
    <property type="evidence" value="ECO:0007669"/>
    <property type="project" value="InterPro"/>
</dbReference>
<dbReference type="InterPro" id="IPR004839">
    <property type="entry name" value="Aminotransferase_I/II_large"/>
</dbReference>
<feature type="domain" description="HTH gntR-type" evidence="6">
    <location>
        <begin position="14"/>
        <end position="82"/>
    </location>
</feature>
<dbReference type="InterPro" id="IPR015421">
    <property type="entry name" value="PyrdxlP-dep_Trfase_major"/>
</dbReference>
<dbReference type="CDD" id="cd00609">
    <property type="entry name" value="AAT_like"/>
    <property type="match status" value="1"/>
</dbReference>
<dbReference type="PANTHER" id="PTHR46577:SF1">
    <property type="entry name" value="HTH-TYPE TRANSCRIPTIONAL REGULATORY PROTEIN GABR"/>
    <property type="match status" value="1"/>
</dbReference>
<proteinExistence type="inferred from homology"/>
<dbReference type="SMART" id="SM00345">
    <property type="entry name" value="HTH_GNTR"/>
    <property type="match status" value="1"/>
</dbReference>
<keyword evidence="5" id="KW-0804">Transcription</keyword>
<reference evidence="7 8" key="2">
    <citation type="submission" date="2019-08" db="EMBL/GenBank/DDBJ databases">
        <title>Jejuicoccus antrihumi gen. nov., sp. nov., a new member of the family Dermacoccaceae isolated from a cave.</title>
        <authorList>
            <person name="Schumann P."/>
            <person name="Kim I.S."/>
        </authorList>
    </citation>
    <scope>NUCLEOTIDE SEQUENCE [LARGE SCALE GENOMIC DNA]</scope>
    <source>
        <strain evidence="7 8">C5-26</strain>
    </source>
</reference>
<dbReference type="Gene3D" id="3.40.640.10">
    <property type="entry name" value="Type I PLP-dependent aspartate aminotransferase-like (Major domain)"/>
    <property type="match status" value="1"/>
</dbReference>
<evidence type="ECO:0000313" key="8">
    <source>
        <dbReference type="Proteomes" id="UP000320244"/>
    </source>
</evidence>
<dbReference type="CDD" id="cd07377">
    <property type="entry name" value="WHTH_GntR"/>
    <property type="match status" value="1"/>
</dbReference>
<keyword evidence="4" id="KW-0238">DNA-binding</keyword>
<evidence type="ECO:0000256" key="5">
    <source>
        <dbReference type="ARBA" id="ARBA00023163"/>
    </source>
</evidence>
<dbReference type="RefSeq" id="WP_146316882.1">
    <property type="nucleotide sequence ID" value="NZ_VCQV01000014.1"/>
</dbReference>
<dbReference type="InterPro" id="IPR000524">
    <property type="entry name" value="Tscrpt_reg_HTH_GntR"/>
</dbReference>
<keyword evidence="7" id="KW-0032">Aminotransferase</keyword>
<comment type="caution">
    <text evidence="7">The sequence shown here is derived from an EMBL/GenBank/DDBJ whole genome shotgun (WGS) entry which is preliminary data.</text>
</comment>
<dbReference type="SUPFAM" id="SSF46785">
    <property type="entry name" value="Winged helix' DNA-binding domain"/>
    <property type="match status" value="1"/>
</dbReference>
<dbReference type="Gene3D" id="1.10.10.10">
    <property type="entry name" value="Winged helix-like DNA-binding domain superfamily/Winged helix DNA-binding domain"/>
    <property type="match status" value="1"/>
</dbReference>
<name>A0A563E0H2_9MICO</name>
<organism evidence="7 8">
    <name type="scientific">Leekyejoonella antrihumi</name>
    <dbReference type="NCBI Taxonomy" id="1660198"/>
    <lineage>
        <taxon>Bacteria</taxon>
        <taxon>Bacillati</taxon>
        <taxon>Actinomycetota</taxon>
        <taxon>Actinomycetes</taxon>
        <taxon>Micrococcales</taxon>
        <taxon>Dermacoccaceae</taxon>
        <taxon>Leekyejoonella</taxon>
    </lineage>
</organism>
<dbReference type="SUPFAM" id="SSF53383">
    <property type="entry name" value="PLP-dependent transferases"/>
    <property type="match status" value="1"/>
</dbReference>
<dbReference type="InterPro" id="IPR051446">
    <property type="entry name" value="HTH_trans_reg/aminotransferase"/>
</dbReference>
<protein>
    <submittedName>
        <fullName evidence="7">PLP-dependent aminotransferase family protein</fullName>
    </submittedName>
</protein>
<reference evidence="7 8" key="1">
    <citation type="submission" date="2019-05" db="EMBL/GenBank/DDBJ databases">
        <authorList>
            <person name="Lee S.D."/>
        </authorList>
    </citation>
    <scope>NUCLEOTIDE SEQUENCE [LARGE SCALE GENOMIC DNA]</scope>
    <source>
        <strain evidence="7 8">C5-26</strain>
    </source>
</reference>
<keyword evidence="2" id="KW-0663">Pyridoxal phosphate</keyword>
<keyword evidence="3" id="KW-0805">Transcription regulation</keyword>
<dbReference type="PANTHER" id="PTHR46577">
    <property type="entry name" value="HTH-TYPE TRANSCRIPTIONAL REGULATORY PROTEIN GABR"/>
    <property type="match status" value="1"/>
</dbReference>
<dbReference type="Proteomes" id="UP000320244">
    <property type="component" value="Unassembled WGS sequence"/>
</dbReference>
<dbReference type="Pfam" id="PF00392">
    <property type="entry name" value="GntR"/>
    <property type="match status" value="1"/>
</dbReference>
<evidence type="ECO:0000313" key="7">
    <source>
        <dbReference type="EMBL" id="TWP36040.1"/>
    </source>
</evidence>
<comment type="similarity">
    <text evidence="1">In the C-terminal section; belongs to the class-I pyridoxal-phosphate-dependent aminotransferase family.</text>
</comment>
<dbReference type="PROSITE" id="PS50949">
    <property type="entry name" value="HTH_GNTR"/>
    <property type="match status" value="1"/>
</dbReference>
<dbReference type="InterPro" id="IPR015424">
    <property type="entry name" value="PyrdxlP-dep_Trfase"/>
</dbReference>
<gene>
    <name evidence="7" type="ORF">FGL98_11345</name>
</gene>
<dbReference type="PRINTS" id="PR00035">
    <property type="entry name" value="HTHGNTR"/>
</dbReference>
<evidence type="ECO:0000256" key="3">
    <source>
        <dbReference type="ARBA" id="ARBA00023015"/>
    </source>
</evidence>
<dbReference type="AlphaFoldDB" id="A0A563E0H2"/>